<feature type="compositionally biased region" description="Pro residues" evidence="3">
    <location>
        <begin position="18"/>
        <end position="27"/>
    </location>
</feature>
<dbReference type="Proteomes" id="UP000663826">
    <property type="component" value="Unassembled WGS sequence"/>
</dbReference>
<dbReference type="InterPro" id="IPR039856">
    <property type="entry name" value="EMC2-like"/>
</dbReference>
<feature type="compositionally biased region" description="Low complexity" evidence="3">
    <location>
        <begin position="8"/>
        <end position="17"/>
    </location>
</feature>
<protein>
    <recommendedName>
        <fullName evidence="4">EMC2 TPR-like domain-containing protein</fullName>
    </recommendedName>
</protein>
<accession>A0A8H3AGC8</accession>
<reference evidence="5" key="1">
    <citation type="submission" date="2021-01" db="EMBL/GenBank/DDBJ databases">
        <authorList>
            <person name="Kaushik A."/>
        </authorList>
    </citation>
    <scope>NUCLEOTIDE SEQUENCE</scope>
    <source>
        <strain evidence="5">AG1-1B</strain>
    </source>
</reference>
<dbReference type="InterPro" id="IPR013933">
    <property type="entry name" value="CRC_Rsc7/Swp82"/>
</dbReference>
<organism evidence="5 6">
    <name type="scientific">Rhizoctonia solani</name>
    <dbReference type="NCBI Taxonomy" id="456999"/>
    <lineage>
        <taxon>Eukaryota</taxon>
        <taxon>Fungi</taxon>
        <taxon>Dikarya</taxon>
        <taxon>Basidiomycota</taxon>
        <taxon>Agaricomycotina</taxon>
        <taxon>Agaricomycetes</taxon>
        <taxon>Cantharellales</taxon>
        <taxon>Ceratobasidiaceae</taxon>
        <taxon>Rhizoctonia</taxon>
    </lineage>
</organism>
<evidence type="ECO:0000256" key="1">
    <source>
        <dbReference type="ARBA" id="ARBA00022737"/>
    </source>
</evidence>
<evidence type="ECO:0000256" key="3">
    <source>
        <dbReference type="SAM" id="MobiDB-lite"/>
    </source>
</evidence>
<comment type="caution">
    <text evidence="5">The sequence shown here is derived from an EMBL/GenBank/DDBJ whole genome shotgun (WGS) entry which is preliminary data.</text>
</comment>
<dbReference type="AlphaFoldDB" id="A0A8H3AGC8"/>
<feature type="compositionally biased region" description="Basic and acidic residues" evidence="3">
    <location>
        <begin position="67"/>
        <end position="86"/>
    </location>
</feature>
<sequence length="766" mass="83965">MSRRLVLRVPNPNAAPARPAPTVPTPPEDAESESGQAESGDAMDVDEGDMDEEGDEVDVEDEEIEEGAEKTELAREKREQVTEDKAGAALGEEEDPAEEAKAPLRSQPPLSRGAEEEADQEVDHGALVVVVALLVRGRAARSRYLKGPKPYRFVNGKALFLQNDELTIDDDPKGDEKIDARGNLLGDREFKAPTFSSPWRDDPERKYMLSIDAARTSGFRDSLYYFRRNPQLLKLPLSQAEKDMLIDIGRLPNSLKSRSVTLITARSAYKVHGAKMIRNGRWVVDDYYEDRVIADGRVAGDLVGDVLQEPLDPEQHHVSNAAPATSAAGGVYRVGGPSTLYGGSGDDTGPSIEIRLAAVREADRELARMRRAALTSLPLHPVIPPAPIVPGIPAAPVAGLEPLDGDSTRLEKRTEVADEFFRGEPPVGWYEPHTGIWHYRADTQPTRAQLTHAPPTREALLADAVLGGSKIGSNSWGIASVKTFMELPSDEQNPPTDFVWEEIVAEGESLLLNEKYRSSDDPWAFLEQLAFAAMDVGRLDIADDCLVLLDQQFPDSPRVTILKGQRLEADGMLQDALKMYVYYLTKEDENYVPIRKRLIATLRSLGKITEATEELVKYLDIYYADLEGWLELADIYATCNLYDNSLSALAHAQLIAPQTPQIALCSAETAYTTGDIELALKTFLRAAELCGSGPGIQPGGTEIRAWLGVKLCLSKLPSSAKHPKLLEELATERILAAYSKTDGSAKPNDAGRACILRWLGAIQTAR</sequence>
<evidence type="ECO:0000313" key="5">
    <source>
        <dbReference type="EMBL" id="CAE6428057.1"/>
    </source>
</evidence>
<gene>
    <name evidence="5" type="ORF">RDB_LOCUS57208</name>
</gene>
<dbReference type="Pfam" id="PF08624">
    <property type="entry name" value="CRC_subunit"/>
    <property type="match status" value="1"/>
</dbReference>
<dbReference type="InterPro" id="IPR055217">
    <property type="entry name" value="TPR_EMC2"/>
</dbReference>
<evidence type="ECO:0000259" key="4">
    <source>
        <dbReference type="Pfam" id="PF22890"/>
    </source>
</evidence>
<proteinExistence type="predicted"/>
<dbReference type="Gene3D" id="1.25.40.10">
    <property type="entry name" value="Tetratricopeptide repeat domain"/>
    <property type="match status" value="1"/>
</dbReference>
<feature type="region of interest" description="Disordered" evidence="3">
    <location>
        <begin position="1"/>
        <end position="120"/>
    </location>
</feature>
<evidence type="ECO:0000256" key="2">
    <source>
        <dbReference type="ARBA" id="ARBA00022803"/>
    </source>
</evidence>
<keyword evidence="2" id="KW-0802">TPR repeat</keyword>
<dbReference type="EMBL" id="CAJMWQ010001004">
    <property type="protein sequence ID" value="CAE6428057.1"/>
    <property type="molecule type" value="Genomic_DNA"/>
</dbReference>
<dbReference type="SUPFAM" id="SSF48452">
    <property type="entry name" value="TPR-like"/>
    <property type="match status" value="1"/>
</dbReference>
<dbReference type="InterPro" id="IPR011990">
    <property type="entry name" value="TPR-like_helical_dom_sf"/>
</dbReference>
<feature type="compositionally biased region" description="Acidic residues" evidence="3">
    <location>
        <begin position="41"/>
        <end position="66"/>
    </location>
</feature>
<keyword evidence="1" id="KW-0677">Repeat</keyword>
<feature type="domain" description="EMC2 TPR-like" evidence="4">
    <location>
        <begin position="566"/>
        <end position="669"/>
    </location>
</feature>
<dbReference type="PANTHER" id="PTHR12760">
    <property type="entry name" value="TETRATRICOPEPTIDE REPEAT PROTEIN"/>
    <property type="match status" value="1"/>
</dbReference>
<name>A0A8H3AGC8_9AGAM</name>
<evidence type="ECO:0000313" key="6">
    <source>
        <dbReference type="Proteomes" id="UP000663826"/>
    </source>
</evidence>
<dbReference type="Pfam" id="PF22890">
    <property type="entry name" value="TPR_EMC2"/>
    <property type="match status" value="1"/>
</dbReference>